<accession>A0ABN8A6W7</accession>
<sequence>MNQPNFKNPTIRDYTQLLNQLGKVVQLIEIYRNAKITVLVKRYEKKRLELNQQLETMRNTMLFASASNARA</sequence>
<evidence type="ECO:0000313" key="2">
    <source>
        <dbReference type="Proteomes" id="UP000789833"/>
    </source>
</evidence>
<dbReference type="RefSeq" id="WP_230500753.1">
    <property type="nucleotide sequence ID" value="NZ_CAKJTJ010000006.1"/>
</dbReference>
<reference evidence="1 2" key="1">
    <citation type="submission" date="2021-10" db="EMBL/GenBank/DDBJ databases">
        <authorList>
            <person name="Criscuolo A."/>
        </authorList>
    </citation>
    <scope>NUCLEOTIDE SEQUENCE [LARGE SCALE GENOMIC DNA]</scope>
    <source>
        <strain evidence="2">CIP 111883</strain>
    </source>
</reference>
<proteinExistence type="predicted"/>
<organism evidence="1 2">
    <name type="scientific">Sutcliffiella rhizosphaerae</name>
    <dbReference type="NCBI Taxonomy" id="2880967"/>
    <lineage>
        <taxon>Bacteria</taxon>
        <taxon>Bacillati</taxon>
        <taxon>Bacillota</taxon>
        <taxon>Bacilli</taxon>
        <taxon>Bacillales</taxon>
        <taxon>Bacillaceae</taxon>
        <taxon>Sutcliffiella</taxon>
    </lineage>
</organism>
<dbReference type="EMBL" id="CAKJTJ010000006">
    <property type="protein sequence ID" value="CAG9620844.1"/>
    <property type="molecule type" value="Genomic_DNA"/>
</dbReference>
<protein>
    <submittedName>
        <fullName evidence="1">Uncharacterized protein</fullName>
    </submittedName>
</protein>
<dbReference type="Proteomes" id="UP000789833">
    <property type="component" value="Unassembled WGS sequence"/>
</dbReference>
<keyword evidence="2" id="KW-1185">Reference proteome</keyword>
<gene>
    <name evidence="1" type="ORF">BACCIP111883_01615</name>
</gene>
<name>A0ABN8A6W7_9BACI</name>
<evidence type="ECO:0000313" key="1">
    <source>
        <dbReference type="EMBL" id="CAG9620844.1"/>
    </source>
</evidence>
<comment type="caution">
    <text evidence="1">The sequence shown here is derived from an EMBL/GenBank/DDBJ whole genome shotgun (WGS) entry which is preliminary data.</text>
</comment>